<dbReference type="InterPro" id="IPR029063">
    <property type="entry name" value="SAM-dependent_MTases_sf"/>
</dbReference>
<dbReference type="InterPro" id="IPR007848">
    <property type="entry name" value="Small_mtfrase_dom"/>
</dbReference>
<sequence length="312" mass="35238">MSQSTTSLVQELQTLRDFIRWALTQFNRHNLYYGHGTDNAWDEALHLVLGSLHLPWDTDQRLLDARLTQLEREKLLELIRRRCEEHTPLPYLLGESWFAGLPFKVDPRVLIPRSPIAELIENSFSPWISEDQPPKRLLDLCTGSGCIGIACAYAFPTAQVILSDISEDALEVAEENITRHHLQDRVFTNNSDLFANLQGEKFDLIVTNPPYVDATDLSLMPDEYRQEPELALAAGEDGLSLVRVILAEARQHLKDGGLLVVEVGNSEEHLQALFPAVPFLWVEFESQARGVFVLTAEQLDQYQAEFDSAASS</sequence>
<dbReference type="GO" id="GO:0005829">
    <property type="term" value="C:cytosol"/>
    <property type="evidence" value="ECO:0007669"/>
    <property type="project" value="TreeGrafter"/>
</dbReference>
<dbReference type="InterPro" id="IPR002052">
    <property type="entry name" value="DNA_methylase_N6_adenine_CS"/>
</dbReference>
<evidence type="ECO:0000256" key="1">
    <source>
        <dbReference type="ARBA" id="ARBA00022603"/>
    </source>
</evidence>
<comment type="function">
    <text evidence="4">Methylates ribosomal protein uL3 on a specific glutamine residue.</text>
</comment>
<dbReference type="InterPro" id="IPR004556">
    <property type="entry name" value="HemK-like"/>
</dbReference>
<dbReference type="NCBIfam" id="TIGR03533">
    <property type="entry name" value="L3_gln_methyl"/>
    <property type="match status" value="1"/>
</dbReference>
<feature type="domain" description="Methyltransferase small" evidence="5">
    <location>
        <begin position="134"/>
        <end position="216"/>
    </location>
</feature>
<evidence type="ECO:0000313" key="6">
    <source>
        <dbReference type="EMBL" id="SFC52380.1"/>
    </source>
</evidence>
<keyword evidence="3 4" id="KW-0949">S-adenosyl-L-methionine</keyword>
<dbReference type="Proteomes" id="UP000199058">
    <property type="component" value="Unassembled WGS sequence"/>
</dbReference>
<name>A0A1I1K484_9GAMM</name>
<dbReference type="NCBIfam" id="TIGR03534">
    <property type="entry name" value="RF_mod_PrmC"/>
    <property type="match status" value="1"/>
</dbReference>
<comment type="catalytic activity">
    <reaction evidence="4">
        <text>L-glutaminyl-[ribosomal protein uL3] + S-adenosyl-L-methionine = N(5)-methyl-L-glutaminyl-[ribosomal protein uL3] + S-adenosyl-L-homocysteine + H(+)</text>
        <dbReference type="Rhea" id="RHEA:45020"/>
        <dbReference type="Rhea" id="RHEA-COMP:11063"/>
        <dbReference type="Rhea" id="RHEA-COMP:11064"/>
        <dbReference type="ChEBI" id="CHEBI:15378"/>
        <dbReference type="ChEBI" id="CHEBI:30011"/>
        <dbReference type="ChEBI" id="CHEBI:57856"/>
        <dbReference type="ChEBI" id="CHEBI:59789"/>
        <dbReference type="ChEBI" id="CHEBI:61891"/>
        <dbReference type="EC" id="2.1.1.298"/>
    </reaction>
</comment>
<dbReference type="STRING" id="1122252.SAMN05660443_0022"/>
<protein>
    <recommendedName>
        <fullName evidence="4">Ribosomal protein uL3 glutamine methyltransferase</fullName>
        <shortName evidence="4">uL3 MTase</shortName>
        <ecNumber evidence="4">2.1.1.298</ecNumber>
    </recommendedName>
    <alternativeName>
        <fullName evidence="4">N5-glutamine methyltransferase PrmB</fullName>
    </alternativeName>
</protein>
<evidence type="ECO:0000313" key="7">
    <source>
        <dbReference type="Proteomes" id="UP000199058"/>
    </source>
</evidence>
<dbReference type="FunFam" id="3.40.50.150:FF:000042">
    <property type="entry name" value="50S ribosomal protein L3 glutamine methyltransferase"/>
    <property type="match status" value="1"/>
</dbReference>
<reference evidence="6 7" key="1">
    <citation type="submission" date="2016-10" db="EMBL/GenBank/DDBJ databases">
        <authorList>
            <person name="de Groot N.N."/>
        </authorList>
    </citation>
    <scope>NUCLEOTIDE SEQUENCE [LARGE SCALE GENOMIC DNA]</scope>
    <source>
        <strain evidence="6 7">DSM 18438</strain>
    </source>
</reference>
<dbReference type="NCBIfam" id="TIGR00536">
    <property type="entry name" value="hemK_fam"/>
    <property type="match status" value="1"/>
</dbReference>
<dbReference type="InterPro" id="IPR017127">
    <property type="entry name" value="Ribosome_uL3_MTase"/>
</dbReference>
<dbReference type="EMBL" id="FOLH01000010">
    <property type="protein sequence ID" value="SFC52380.1"/>
    <property type="molecule type" value="Genomic_DNA"/>
</dbReference>
<keyword evidence="2 4" id="KW-0808">Transferase</keyword>
<keyword evidence="7" id="KW-1185">Reference proteome</keyword>
<dbReference type="GO" id="GO:0032259">
    <property type="term" value="P:methylation"/>
    <property type="evidence" value="ECO:0007669"/>
    <property type="project" value="UniProtKB-KW"/>
</dbReference>
<dbReference type="PANTHER" id="PTHR47806:SF1">
    <property type="entry name" value="RIBOSOMAL PROTEIN UL3 GLUTAMINE METHYLTRANSFERASE"/>
    <property type="match status" value="1"/>
</dbReference>
<dbReference type="HAMAP" id="MF_02125">
    <property type="entry name" value="L3_methyltr_PrmB"/>
    <property type="match status" value="1"/>
</dbReference>
<dbReference type="Gene3D" id="1.10.8.10">
    <property type="entry name" value="DNA helicase RuvA subunit, C-terminal domain"/>
    <property type="match status" value="1"/>
</dbReference>
<keyword evidence="6" id="KW-0687">Ribonucleoprotein</keyword>
<comment type="similarity">
    <text evidence="4">Belongs to the protein N5-glutamine methyltransferase family. PrmB subfamily.</text>
</comment>
<evidence type="ECO:0000259" key="5">
    <source>
        <dbReference type="Pfam" id="PF05175"/>
    </source>
</evidence>
<dbReference type="GO" id="GO:0005840">
    <property type="term" value="C:ribosome"/>
    <property type="evidence" value="ECO:0007669"/>
    <property type="project" value="UniProtKB-KW"/>
</dbReference>
<dbReference type="AlphaFoldDB" id="A0A1I1K484"/>
<accession>A0A1I1K484</accession>
<dbReference type="PROSITE" id="PS00092">
    <property type="entry name" value="N6_MTASE"/>
    <property type="match status" value="1"/>
</dbReference>
<dbReference type="Gene3D" id="3.40.50.150">
    <property type="entry name" value="Vaccinia Virus protein VP39"/>
    <property type="match status" value="1"/>
</dbReference>
<dbReference type="PIRSF" id="PIRSF037167">
    <property type="entry name" value="Mtase_YfcB_prd"/>
    <property type="match status" value="1"/>
</dbReference>
<dbReference type="RefSeq" id="WP_091965244.1">
    <property type="nucleotide sequence ID" value="NZ_FOLH01000010.1"/>
</dbReference>
<keyword evidence="1 4" id="KW-0489">Methyltransferase</keyword>
<keyword evidence="6" id="KW-0689">Ribosomal protein</keyword>
<dbReference type="OrthoDB" id="9800643at2"/>
<dbReference type="EC" id="2.1.1.298" evidence="4"/>
<evidence type="ECO:0000256" key="4">
    <source>
        <dbReference type="HAMAP-Rule" id="MF_02125"/>
    </source>
</evidence>
<dbReference type="Pfam" id="PF05175">
    <property type="entry name" value="MTS"/>
    <property type="match status" value="1"/>
</dbReference>
<evidence type="ECO:0000256" key="2">
    <source>
        <dbReference type="ARBA" id="ARBA00022679"/>
    </source>
</evidence>
<dbReference type="PANTHER" id="PTHR47806">
    <property type="entry name" value="50S RIBOSOMAL PROTEIN L3 GLUTAMINE METHYLTRANSFERASE"/>
    <property type="match status" value="1"/>
</dbReference>
<dbReference type="InterPro" id="IPR019874">
    <property type="entry name" value="RF_methyltr_PrmC"/>
</dbReference>
<organism evidence="6 7">
    <name type="scientific">Marinospirillum celere</name>
    <dbReference type="NCBI Taxonomy" id="1122252"/>
    <lineage>
        <taxon>Bacteria</taxon>
        <taxon>Pseudomonadati</taxon>
        <taxon>Pseudomonadota</taxon>
        <taxon>Gammaproteobacteria</taxon>
        <taxon>Oceanospirillales</taxon>
        <taxon>Oceanospirillaceae</taxon>
        <taxon>Marinospirillum</taxon>
    </lineage>
</organism>
<gene>
    <name evidence="4" type="primary">prmB</name>
    <name evidence="6" type="ORF">SAMN05660443_0022</name>
</gene>
<dbReference type="GO" id="GO:0036009">
    <property type="term" value="F:protein-glutamine N-methyltransferase activity"/>
    <property type="evidence" value="ECO:0007669"/>
    <property type="project" value="UniProtKB-UniRule"/>
</dbReference>
<dbReference type="GO" id="GO:0003676">
    <property type="term" value="F:nucleic acid binding"/>
    <property type="evidence" value="ECO:0007669"/>
    <property type="project" value="InterPro"/>
</dbReference>
<evidence type="ECO:0000256" key="3">
    <source>
        <dbReference type="ARBA" id="ARBA00022691"/>
    </source>
</evidence>
<dbReference type="SUPFAM" id="SSF53335">
    <property type="entry name" value="S-adenosyl-L-methionine-dependent methyltransferases"/>
    <property type="match status" value="1"/>
</dbReference>
<dbReference type="CDD" id="cd02440">
    <property type="entry name" value="AdoMet_MTases"/>
    <property type="match status" value="1"/>
</dbReference>
<proteinExistence type="inferred from homology"/>